<dbReference type="InterPro" id="IPR051910">
    <property type="entry name" value="ComF/GntX_DNA_util-trans"/>
</dbReference>
<dbReference type="Pfam" id="PF18912">
    <property type="entry name" value="DZR_2"/>
    <property type="match status" value="1"/>
</dbReference>
<comment type="caution">
    <text evidence="2">The sequence shown here is derived from an EMBL/GenBank/DDBJ whole genome shotgun (WGS) entry which is preliminary data.</text>
</comment>
<accession>A0A0G1MV50</accession>
<dbReference type="PANTHER" id="PTHR47505:SF1">
    <property type="entry name" value="DNA UTILIZATION PROTEIN YHGH"/>
    <property type="match status" value="1"/>
</dbReference>
<keyword evidence="2" id="KW-0328">Glycosyltransferase</keyword>
<dbReference type="SUPFAM" id="SSF53271">
    <property type="entry name" value="PRTase-like"/>
    <property type="match status" value="1"/>
</dbReference>
<sequence>MGIVDLIFPKSCLGCGRHGKYICSDCIRKVKTPRPVCPFCMRPSINGKVHSFCHEPLGLDGLISLWQYEGVARKAIINLKYKFALEIAKEISDYAVPEIEKRQTFPPKNVVLVPIPLYWYKRNFRGFNQVEEIGRLISIKLNWEFIPNLLIKSTSTTSQTELKRQDRIKNLKGVFTPNFVDFPKKYSRKIIAVSSEVV</sequence>
<dbReference type="InterPro" id="IPR029057">
    <property type="entry name" value="PRTase-like"/>
</dbReference>
<protein>
    <submittedName>
        <fullName evidence="2">Phosphoribosyltransferase</fullName>
    </submittedName>
</protein>
<dbReference type="AlphaFoldDB" id="A0A0G1MV50"/>
<dbReference type="InterPro" id="IPR044005">
    <property type="entry name" value="DZR_2"/>
</dbReference>
<dbReference type="GO" id="GO:0016757">
    <property type="term" value="F:glycosyltransferase activity"/>
    <property type="evidence" value="ECO:0007669"/>
    <property type="project" value="UniProtKB-KW"/>
</dbReference>
<dbReference type="Proteomes" id="UP000034653">
    <property type="component" value="Unassembled WGS sequence"/>
</dbReference>
<feature type="domain" description="Double zinc ribbon" evidence="1">
    <location>
        <begin position="3"/>
        <end position="53"/>
    </location>
</feature>
<evidence type="ECO:0000313" key="2">
    <source>
        <dbReference type="EMBL" id="KKU12171.1"/>
    </source>
</evidence>
<dbReference type="PANTHER" id="PTHR47505">
    <property type="entry name" value="DNA UTILIZATION PROTEIN YHGH"/>
    <property type="match status" value="1"/>
</dbReference>
<organism evidence="2 3">
    <name type="scientific">Candidatus Woesebacteria bacterium GW2011_GWA1_45_8</name>
    <dbReference type="NCBI Taxonomy" id="1618559"/>
    <lineage>
        <taxon>Bacteria</taxon>
        <taxon>Candidatus Woeseibacteriota</taxon>
    </lineage>
</organism>
<name>A0A0G1MV50_9BACT</name>
<evidence type="ECO:0000259" key="1">
    <source>
        <dbReference type="Pfam" id="PF18912"/>
    </source>
</evidence>
<evidence type="ECO:0000313" key="3">
    <source>
        <dbReference type="Proteomes" id="UP000034653"/>
    </source>
</evidence>
<reference evidence="2 3" key="1">
    <citation type="journal article" date="2015" name="Nature">
        <title>rRNA introns, odd ribosomes, and small enigmatic genomes across a large radiation of phyla.</title>
        <authorList>
            <person name="Brown C.T."/>
            <person name="Hug L.A."/>
            <person name="Thomas B.C."/>
            <person name="Sharon I."/>
            <person name="Castelle C.J."/>
            <person name="Singh A."/>
            <person name="Wilkins M.J."/>
            <person name="Williams K.H."/>
            <person name="Banfield J.F."/>
        </authorList>
    </citation>
    <scope>NUCLEOTIDE SEQUENCE [LARGE SCALE GENOMIC DNA]</scope>
</reference>
<dbReference type="EMBL" id="LCLG01000005">
    <property type="protein sequence ID" value="KKU12171.1"/>
    <property type="molecule type" value="Genomic_DNA"/>
</dbReference>
<proteinExistence type="predicted"/>
<keyword evidence="2" id="KW-0808">Transferase</keyword>
<gene>
    <name evidence="2" type="ORF">UX19_C0005G0003</name>
</gene>